<accession>A0A9X1K2Q0</accession>
<sequence length="157" mass="17566">MPHRRKPASEVTPEYEDAGLFKNKVGQIAVELVPQMTRNSRQDLVVRGFVNGNIEIEVVFAGRRTKEIGPLEAQLRSLRAHALSVAAKVGEPTPDIDFVRLPIMVEGAWRPRFKRDQTGWETRSFNLFAARWSLRDENGTSVSFGVPPAVTPSRVAD</sequence>
<proteinExistence type="predicted"/>
<organism evidence="1 2">
    <name type="scientific">Roseobacter insulae</name>
    <dbReference type="NCBI Taxonomy" id="2859783"/>
    <lineage>
        <taxon>Bacteria</taxon>
        <taxon>Pseudomonadati</taxon>
        <taxon>Pseudomonadota</taxon>
        <taxon>Alphaproteobacteria</taxon>
        <taxon>Rhodobacterales</taxon>
        <taxon>Roseobacteraceae</taxon>
        <taxon>Roseobacter</taxon>
    </lineage>
</organism>
<evidence type="ECO:0000313" key="1">
    <source>
        <dbReference type="EMBL" id="MBW4707802.1"/>
    </source>
</evidence>
<gene>
    <name evidence="1" type="ORF">KX928_08390</name>
</gene>
<evidence type="ECO:0000313" key="2">
    <source>
        <dbReference type="Proteomes" id="UP001138661"/>
    </source>
</evidence>
<keyword evidence="2" id="KW-1185">Reference proteome</keyword>
<dbReference type="AlphaFoldDB" id="A0A9X1K2Q0"/>
<protein>
    <submittedName>
        <fullName evidence="1">Uncharacterized protein</fullName>
    </submittedName>
</protein>
<comment type="caution">
    <text evidence="1">The sequence shown here is derived from an EMBL/GenBank/DDBJ whole genome shotgun (WGS) entry which is preliminary data.</text>
</comment>
<name>A0A9X1K2Q0_9RHOB</name>
<dbReference type="Proteomes" id="UP001138661">
    <property type="component" value="Unassembled WGS sequence"/>
</dbReference>
<reference evidence="1" key="1">
    <citation type="submission" date="2021-07" db="EMBL/GenBank/DDBJ databases">
        <title>Roseobacter insulae sp. nov., isolated from a tidal flat.</title>
        <authorList>
            <person name="Park S."/>
            <person name="Yoon J.-H."/>
        </authorList>
    </citation>
    <scope>NUCLEOTIDE SEQUENCE</scope>
    <source>
        <strain evidence="1">YSTF-M11</strain>
    </source>
</reference>
<dbReference type="EMBL" id="JAHXDN010000002">
    <property type="protein sequence ID" value="MBW4707802.1"/>
    <property type="molecule type" value="Genomic_DNA"/>
</dbReference>
<dbReference type="RefSeq" id="WP_219500958.1">
    <property type="nucleotide sequence ID" value="NZ_JAHXDN010000002.1"/>
</dbReference>